<accession>A0AA88ECJ7</accession>
<dbReference type="Proteomes" id="UP001187192">
    <property type="component" value="Unassembled WGS sequence"/>
</dbReference>
<proteinExistence type="predicted"/>
<comment type="caution">
    <text evidence="1">The sequence shown here is derived from an EMBL/GenBank/DDBJ whole genome shotgun (WGS) entry which is preliminary data.</text>
</comment>
<evidence type="ECO:0000313" key="2">
    <source>
        <dbReference type="Proteomes" id="UP001187192"/>
    </source>
</evidence>
<name>A0AA88ECJ7_FICCA</name>
<gene>
    <name evidence="1" type="ORF">TIFTF001_055205</name>
</gene>
<organism evidence="1 2">
    <name type="scientific">Ficus carica</name>
    <name type="common">Common fig</name>
    <dbReference type="NCBI Taxonomy" id="3494"/>
    <lineage>
        <taxon>Eukaryota</taxon>
        <taxon>Viridiplantae</taxon>
        <taxon>Streptophyta</taxon>
        <taxon>Embryophyta</taxon>
        <taxon>Tracheophyta</taxon>
        <taxon>Spermatophyta</taxon>
        <taxon>Magnoliopsida</taxon>
        <taxon>eudicotyledons</taxon>
        <taxon>Gunneridae</taxon>
        <taxon>Pentapetalae</taxon>
        <taxon>rosids</taxon>
        <taxon>fabids</taxon>
        <taxon>Rosales</taxon>
        <taxon>Moraceae</taxon>
        <taxon>Ficeae</taxon>
        <taxon>Ficus</taxon>
    </lineage>
</organism>
<evidence type="ECO:0000313" key="1">
    <source>
        <dbReference type="EMBL" id="GMN72026.1"/>
    </source>
</evidence>
<keyword evidence="2" id="KW-1185">Reference proteome</keyword>
<sequence length="86" mass="9042">MAISLRASRRIQHSVKEPNFESLSHVSEVHLKPESSTVAVAIAVAGVIDSDGGPSTLSSFRVLPSEDNAFSGSTSYSIESSGPLRV</sequence>
<reference evidence="1" key="1">
    <citation type="submission" date="2023-07" db="EMBL/GenBank/DDBJ databases">
        <title>draft genome sequence of fig (Ficus carica).</title>
        <authorList>
            <person name="Takahashi T."/>
            <person name="Nishimura K."/>
        </authorList>
    </citation>
    <scope>NUCLEOTIDE SEQUENCE</scope>
</reference>
<protein>
    <submittedName>
        <fullName evidence="1">Uncharacterized protein</fullName>
    </submittedName>
</protein>
<dbReference type="EMBL" id="BTGU01016686">
    <property type="protein sequence ID" value="GMN72026.1"/>
    <property type="molecule type" value="Genomic_DNA"/>
</dbReference>
<dbReference type="AlphaFoldDB" id="A0AA88ECJ7"/>